<comment type="caution">
    <text evidence="8">The sequence shown here is derived from an EMBL/GenBank/DDBJ whole genome shotgun (WGS) entry which is preliminary data.</text>
</comment>
<keyword evidence="9" id="KW-1185">Reference proteome</keyword>
<feature type="compositionally biased region" description="Basic and acidic residues" evidence="6">
    <location>
        <begin position="1"/>
        <end position="14"/>
    </location>
</feature>
<feature type="transmembrane region" description="Helical" evidence="7">
    <location>
        <begin position="268"/>
        <end position="290"/>
    </location>
</feature>
<keyword evidence="5 7" id="KW-0472">Membrane</keyword>
<dbReference type="EMBL" id="VFMO01000001">
    <property type="protein sequence ID" value="TQJ14004.1"/>
    <property type="molecule type" value="Genomic_DNA"/>
</dbReference>
<dbReference type="PANTHER" id="PTHR30213">
    <property type="entry name" value="INNER MEMBRANE PROTEIN YHJD"/>
    <property type="match status" value="1"/>
</dbReference>
<feature type="transmembrane region" description="Helical" evidence="7">
    <location>
        <begin position="231"/>
        <end position="256"/>
    </location>
</feature>
<evidence type="ECO:0000256" key="1">
    <source>
        <dbReference type="ARBA" id="ARBA00004651"/>
    </source>
</evidence>
<evidence type="ECO:0000256" key="7">
    <source>
        <dbReference type="SAM" id="Phobius"/>
    </source>
</evidence>
<dbReference type="Pfam" id="PF03631">
    <property type="entry name" value="Virul_fac_BrkB"/>
    <property type="match status" value="1"/>
</dbReference>
<evidence type="ECO:0000256" key="6">
    <source>
        <dbReference type="SAM" id="MobiDB-lite"/>
    </source>
</evidence>
<proteinExistence type="predicted"/>
<feature type="transmembrane region" description="Helical" evidence="7">
    <location>
        <begin position="155"/>
        <end position="180"/>
    </location>
</feature>
<evidence type="ECO:0000256" key="3">
    <source>
        <dbReference type="ARBA" id="ARBA00022692"/>
    </source>
</evidence>
<dbReference type="RefSeq" id="WP_141927944.1">
    <property type="nucleotide sequence ID" value="NZ_BAABCI010000002.1"/>
</dbReference>
<feature type="transmembrane region" description="Helical" evidence="7">
    <location>
        <begin position="113"/>
        <end position="134"/>
    </location>
</feature>
<keyword evidence="4 7" id="KW-1133">Transmembrane helix</keyword>
<dbReference type="GO" id="GO:0005886">
    <property type="term" value="C:plasma membrane"/>
    <property type="evidence" value="ECO:0007669"/>
    <property type="project" value="UniProtKB-SubCell"/>
</dbReference>
<evidence type="ECO:0000256" key="4">
    <source>
        <dbReference type="ARBA" id="ARBA00022989"/>
    </source>
</evidence>
<sequence>MTVLHDEVIDRPFDEPPESPAKPDWKVAFGRARSKFSQDQCTDVAAALTYYSMQSLFPGLVAVISLLNIFGDGKETTNKLVESIGRIIGKSPSELSTVTTFIDNVQATPGGGLALFIGIAGALWSASGYVGAFSRALNKIYAVDEGRSFVKLKGTLLLITAIEVILIVLVALSLVLSGGVAEEVGNAIGLGSTAVFVWDLVKWPFVALVVIGIISMLYRATPNVRKAKGRLFSSGAMVAFIVWVLASIALVMYIGFTQGASYQKTYGAFAGAIILLLWLWITNLAMLFGAELDAELLRTRQLKSGLPAERLILLPARDTDGIDKKIEKDEKQVADAIELRVNSGGSMDAYTGRDNAETATARDFGLAMGPSQHGKVGNGSAPVDREPATVLTRPTRTRESMPTDPNDAAVYVQNSRDARREEALIAAAQERKVRERKTAQEAKVKKKQAEKEKERRELEKAHKDALPLAKEWEAVDAVRAQFAPRPSAERDRILAERESRRQAFKVEQAEANAAKAQEAREKKAFEPTAESKAFVPGEAEGPQGAPPAPSVLEQQVATEREKRRNDWYAARGL</sequence>
<evidence type="ECO:0000256" key="5">
    <source>
        <dbReference type="ARBA" id="ARBA00023136"/>
    </source>
</evidence>
<feature type="transmembrane region" description="Helical" evidence="7">
    <location>
        <begin position="200"/>
        <end position="219"/>
    </location>
</feature>
<feature type="region of interest" description="Disordered" evidence="6">
    <location>
        <begin position="431"/>
        <end position="469"/>
    </location>
</feature>
<keyword evidence="3 7" id="KW-0812">Transmembrane</keyword>
<comment type="subcellular location">
    <subcellularLocation>
        <location evidence="1">Cell membrane</location>
        <topology evidence="1">Multi-pass membrane protein</topology>
    </subcellularLocation>
</comment>
<dbReference type="PANTHER" id="PTHR30213:SF0">
    <property type="entry name" value="UPF0761 MEMBRANE PROTEIN YIHY"/>
    <property type="match status" value="1"/>
</dbReference>
<feature type="region of interest" description="Disordered" evidence="6">
    <location>
        <begin position="1"/>
        <end position="22"/>
    </location>
</feature>
<evidence type="ECO:0000313" key="9">
    <source>
        <dbReference type="Proteomes" id="UP000320806"/>
    </source>
</evidence>
<keyword evidence="2" id="KW-1003">Cell membrane</keyword>
<feature type="region of interest" description="Disordered" evidence="6">
    <location>
        <begin position="372"/>
        <end position="407"/>
    </location>
</feature>
<organism evidence="8 9">
    <name type="scientific">Yimella lutea</name>
    <dbReference type="NCBI Taxonomy" id="587872"/>
    <lineage>
        <taxon>Bacteria</taxon>
        <taxon>Bacillati</taxon>
        <taxon>Actinomycetota</taxon>
        <taxon>Actinomycetes</taxon>
        <taxon>Micrococcales</taxon>
        <taxon>Dermacoccaceae</taxon>
        <taxon>Yimella</taxon>
    </lineage>
</organism>
<evidence type="ECO:0000256" key="2">
    <source>
        <dbReference type="ARBA" id="ARBA00022475"/>
    </source>
</evidence>
<reference evidence="8 9" key="1">
    <citation type="submission" date="2019-06" db="EMBL/GenBank/DDBJ databases">
        <title>Sequencing the genomes of 1000 actinobacteria strains.</title>
        <authorList>
            <person name="Klenk H.-P."/>
        </authorList>
    </citation>
    <scope>NUCLEOTIDE SEQUENCE [LARGE SCALE GENOMIC DNA]</scope>
    <source>
        <strain evidence="8 9">DSM 19828</strain>
    </source>
</reference>
<accession>A0A542EF93</accession>
<feature type="compositionally biased region" description="Low complexity" evidence="6">
    <location>
        <begin position="505"/>
        <end position="516"/>
    </location>
</feature>
<name>A0A542EF93_9MICO</name>
<feature type="region of interest" description="Disordered" evidence="6">
    <location>
        <begin position="501"/>
        <end position="573"/>
    </location>
</feature>
<protein>
    <submittedName>
        <fullName evidence="8">YihY family inner membrane protein</fullName>
    </submittedName>
</protein>
<dbReference type="Proteomes" id="UP000320806">
    <property type="component" value="Unassembled WGS sequence"/>
</dbReference>
<gene>
    <name evidence="8" type="ORF">FB459_1444</name>
</gene>
<evidence type="ECO:0000313" key="8">
    <source>
        <dbReference type="EMBL" id="TQJ14004.1"/>
    </source>
</evidence>
<dbReference type="NCBIfam" id="TIGR00765">
    <property type="entry name" value="yihY_not_rbn"/>
    <property type="match status" value="1"/>
</dbReference>
<dbReference type="InterPro" id="IPR017039">
    <property type="entry name" value="Virul_fac_BrkB"/>
</dbReference>
<dbReference type="OrthoDB" id="9781030at2"/>
<dbReference type="AlphaFoldDB" id="A0A542EF93"/>